<gene>
    <name evidence="3" type="ORF">NQ315_015143</name>
</gene>
<dbReference type="InterPro" id="IPR025259">
    <property type="entry name" value="CCDC34/181"/>
</dbReference>
<reference evidence="3 4" key="1">
    <citation type="journal article" date="2023" name="Insect Mol. Biol.">
        <title>Genome sequencing provides insights into the evolution of gene families encoding plant cell wall-degrading enzymes in longhorned beetles.</title>
        <authorList>
            <person name="Shin N.R."/>
            <person name="Okamura Y."/>
            <person name="Kirsch R."/>
            <person name="Pauchet Y."/>
        </authorList>
    </citation>
    <scope>NUCLEOTIDE SEQUENCE [LARGE SCALE GENOMIC DNA]</scope>
    <source>
        <strain evidence="3">EAD_L_NR</strain>
    </source>
</reference>
<dbReference type="InterPro" id="IPR045323">
    <property type="entry name" value="CCDC34"/>
</dbReference>
<dbReference type="Proteomes" id="UP001159042">
    <property type="component" value="Unassembled WGS sequence"/>
</dbReference>
<evidence type="ECO:0000259" key="2">
    <source>
        <dbReference type="Pfam" id="PF13904"/>
    </source>
</evidence>
<evidence type="ECO:0000313" key="4">
    <source>
        <dbReference type="Proteomes" id="UP001159042"/>
    </source>
</evidence>
<organism evidence="3 4">
    <name type="scientific">Exocentrus adspersus</name>
    <dbReference type="NCBI Taxonomy" id="1586481"/>
    <lineage>
        <taxon>Eukaryota</taxon>
        <taxon>Metazoa</taxon>
        <taxon>Ecdysozoa</taxon>
        <taxon>Arthropoda</taxon>
        <taxon>Hexapoda</taxon>
        <taxon>Insecta</taxon>
        <taxon>Pterygota</taxon>
        <taxon>Neoptera</taxon>
        <taxon>Endopterygota</taxon>
        <taxon>Coleoptera</taxon>
        <taxon>Polyphaga</taxon>
        <taxon>Cucujiformia</taxon>
        <taxon>Chrysomeloidea</taxon>
        <taxon>Cerambycidae</taxon>
        <taxon>Lamiinae</taxon>
        <taxon>Acanthocinini</taxon>
        <taxon>Exocentrus</taxon>
    </lineage>
</organism>
<accession>A0AAV8VE88</accession>
<sequence>MIDNQVLCPTKFPQNQSWSIDYDRTDDWKSKKIVRKFINSAIYVEKPVSDMPPLRKKSPIFLNNSSDGEYTSRTYISDTNKTKREIRSSCISLNTCSPYCAEENFEVNIKKSCFELNESHSTSSSSNTGSQITVKNNKNGISKMANEMKLSLTSCSTLSTDRFGQIDMKEKENIIRKTKKKKNEELKIKEDKEKQRQLMIEKERENFKRWLAEKKQAEERNKRIKELEDQENKLKEAEKEKRRAENELSFNKWVRMKKKMDLERKIKEKLTVIKIYEEKQKRIEENEKAFDEWLRNSKNKPKPIALNQGLQREKARLYSKMLFPQRSLCSSTSVTYINPVPWMPNIELPQKPLSQ</sequence>
<dbReference type="AlphaFoldDB" id="A0AAV8VE88"/>
<evidence type="ECO:0000256" key="1">
    <source>
        <dbReference type="SAM" id="Coils"/>
    </source>
</evidence>
<protein>
    <recommendedName>
        <fullName evidence="2">Coiled-coil domain-containing protein</fullName>
    </recommendedName>
</protein>
<evidence type="ECO:0000313" key="3">
    <source>
        <dbReference type="EMBL" id="KAJ8912631.1"/>
    </source>
</evidence>
<keyword evidence="4" id="KW-1185">Reference proteome</keyword>
<comment type="caution">
    <text evidence="3">The sequence shown here is derived from an EMBL/GenBank/DDBJ whole genome shotgun (WGS) entry which is preliminary data.</text>
</comment>
<dbReference type="EMBL" id="JANEYG010000118">
    <property type="protein sequence ID" value="KAJ8912631.1"/>
    <property type="molecule type" value="Genomic_DNA"/>
</dbReference>
<name>A0AAV8VE88_9CUCU</name>
<proteinExistence type="predicted"/>
<dbReference type="PANTHER" id="PTHR23247:SF2">
    <property type="entry name" value="COILED-COIL DOMAIN-CONTAINING PROTEIN 34"/>
    <property type="match status" value="1"/>
</dbReference>
<feature type="coiled-coil region" evidence="1">
    <location>
        <begin position="175"/>
        <end position="296"/>
    </location>
</feature>
<dbReference type="PANTHER" id="PTHR23247">
    <property type="entry name" value="NY-REN-41 ANTIGEN L15 -RELATED"/>
    <property type="match status" value="1"/>
</dbReference>
<dbReference type="Pfam" id="PF13904">
    <property type="entry name" value="CCDC34"/>
    <property type="match status" value="1"/>
</dbReference>
<keyword evidence="1" id="KW-0175">Coiled coil</keyword>
<feature type="domain" description="Coiled-coil" evidence="2">
    <location>
        <begin position="169"/>
        <end position="342"/>
    </location>
</feature>